<comment type="subcellular location">
    <subcellularLocation>
        <location evidence="1 8">Cell outer membrane</location>
        <topology evidence="1 8">Multi-pass membrane protein</topology>
    </subcellularLocation>
</comment>
<dbReference type="CDD" id="cd01347">
    <property type="entry name" value="ligand_gated_channel"/>
    <property type="match status" value="1"/>
</dbReference>
<gene>
    <name evidence="14" type="ORF">Chro_2313</name>
</gene>
<dbReference type="InterPro" id="IPR012910">
    <property type="entry name" value="Plug_dom"/>
</dbReference>
<keyword evidence="4 8" id="KW-0812">Transmembrane</keyword>
<evidence type="ECO:0000256" key="4">
    <source>
        <dbReference type="ARBA" id="ARBA00022692"/>
    </source>
</evidence>
<feature type="domain" description="TonB-dependent receptor-like beta-barrel" evidence="11">
    <location>
        <begin position="392"/>
        <end position="829"/>
    </location>
</feature>
<evidence type="ECO:0000256" key="9">
    <source>
        <dbReference type="RuleBase" id="RU003357"/>
    </source>
</evidence>
<evidence type="ECO:0000256" key="5">
    <source>
        <dbReference type="ARBA" id="ARBA00023077"/>
    </source>
</evidence>
<dbReference type="STRING" id="251229.Chro_2313"/>
<evidence type="ECO:0000256" key="7">
    <source>
        <dbReference type="ARBA" id="ARBA00023237"/>
    </source>
</evidence>
<keyword evidence="3 8" id="KW-1134">Transmembrane beta strand</keyword>
<dbReference type="HOGENOM" id="CLU_015930_0_0_3"/>
<dbReference type="InParanoid" id="K9TZ24"/>
<evidence type="ECO:0000259" key="13">
    <source>
        <dbReference type="Pfam" id="PF11741"/>
    </source>
</evidence>
<organism evidence="14 15">
    <name type="scientific">Chroococcidiopsis thermalis (strain PCC 7203)</name>
    <dbReference type="NCBI Taxonomy" id="251229"/>
    <lineage>
        <taxon>Bacteria</taxon>
        <taxon>Bacillati</taxon>
        <taxon>Cyanobacteriota</taxon>
        <taxon>Cyanophyceae</taxon>
        <taxon>Chroococcidiopsidales</taxon>
        <taxon>Chroococcidiopsidaceae</taxon>
        <taxon>Chroococcidiopsis</taxon>
    </lineage>
</organism>
<keyword evidence="6 8" id="KW-0472">Membrane</keyword>
<dbReference type="Pfam" id="PF07715">
    <property type="entry name" value="Plug"/>
    <property type="match status" value="1"/>
</dbReference>
<dbReference type="Proteomes" id="UP000010384">
    <property type="component" value="Chromosome"/>
</dbReference>
<dbReference type="InterPro" id="IPR021731">
    <property type="entry name" value="AMIN_dom"/>
</dbReference>
<reference evidence="14 15" key="1">
    <citation type="submission" date="2012-06" db="EMBL/GenBank/DDBJ databases">
        <title>Finished chromosome of genome of Chroococcidiopsis thermalis PCC 7203.</title>
        <authorList>
            <consortium name="US DOE Joint Genome Institute"/>
            <person name="Gugger M."/>
            <person name="Coursin T."/>
            <person name="Rippka R."/>
            <person name="Tandeau De Marsac N."/>
            <person name="Huntemann M."/>
            <person name="Wei C.-L."/>
            <person name="Han J."/>
            <person name="Detter J.C."/>
            <person name="Han C."/>
            <person name="Tapia R."/>
            <person name="Davenport K."/>
            <person name="Daligault H."/>
            <person name="Erkkila T."/>
            <person name="Gu W."/>
            <person name="Munk A.C.C."/>
            <person name="Teshima H."/>
            <person name="Xu Y."/>
            <person name="Chain P."/>
            <person name="Chen A."/>
            <person name="Krypides N."/>
            <person name="Mavromatis K."/>
            <person name="Markowitz V."/>
            <person name="Szeto E."/>
            <person name="Ivanova N."/>
            <person name="Mikhailova N."/>
            <person name="Ovchinnikova G."/>
            <person name="Pagani I."/>
            <person name="Pati A."/>
            <person name="Goodwin L."/>
            <person name="Peters L."/>
            <person name="Pitluck S."/>
            <person name="Woyke T."/>
            <person name="Kerfeld C."/>
        </authorList>
    </citation>
    <scope>NUCLEOTIDE SEQUENCE [LARGE SCALE GENOMIC DNA]</scope>
    <source>
        <strain evidence="14 15">PCC 7203</strain>
    </source>
</reference>
<keyword evidence="14" id="KW-0675">Receptor</keyword>
<evidence type="ECO:0000259" key="12">
    <source>
        <dbReference type="Pfam" id="PF07715"/>
    </source>
</evidence>
<keyword evidence="5 9" id="KW-0798">TonB box</keyword>
<evidence type="ECO:0000256" key="8">
    <source>
        <dbReference type="PROSITE-ProRule" id="PRU01360"/>
    </source>
</evidence>
<dbReference type="InterPro" id="IPR037066">
    <property type="entry name" value="Plug_dom_sf"/>
</dbReference>
<keyword evidence="2 8" id="KW-0813">Transport</keyword>
<evidence type="ECO:0000259" key="11">
    <source>
        <dbReference type="Pfam" id="PF00593"/>
    </source>
</evidence>
<evidence type="ECO:0000313" key="14">
    <source>
        <dbReference type="EMBL" id="AFY87805.1"/>
    </source>
</evidence>
<dbReference type="PANTHER" id="PTHR30069">
    <property type="entry name" value="TONB-DEPENDENT OUTER MEMBRANE RECEPTOR"/>
    <property type="match status" value="1"/>
</dbReference>
<evidence type="ECO:0000256" key="2">
    <source>
        <dbReference type="ARBA" id="ARBA00022448"/>
    </source>
</evidence>
<accession>K9TZ24</accession>
<evidence type="ECO:0000256" key="1">
    <source>
        <dbReference type="ARBA" id="ARBA00004571"/>
    </source>
</evidence>
<dbReference type="InterPro" id="IPR000531">
    <property type="entry name" value="Beta-barrel_TonB"/>
</dbReference>
<name>K9TZ24_CHRTP</name>
<dbReference type="Pfam" id="PF11741">
    <property type="entry name" value="AMIN"/>
    <property type="match status" value="1"/>
</dbReference>
<feature type="domain" description="TonB-dependent receptor plug" evidence="12">
    <location>
        <begin position="195"/>
        <end position="298"/>
    </location>
</feature>
<dbReference type="GO" id="GO:0044718">
    <property type="term" value="P:siderophore transmembrane transport"/>
    <property type="evidence" value="ECO:0007669"/>
    <property type="project" value="TreeGrafter"/>
</dbReference>
<dbReference type="EMBL" id="CP003597">
    <property type="protein sequence ID" value="AFY87805.1"/>
    <property type="molecule type" value="Genomic_DNA"/>
</dbReference>
<dbReference type="InterPro" id="IPR036942">
    <property type="entry name" value="Beta-barrel_TonB_sf"/>
</dbReference>
<proteinExistence type="inferred from homology"/>
<keyword evidence="7 8" id="KW-0998">Cell outer membrane</keyword>
<protein>
    <submittedName>
        <fullName evidence="14">TonB-dependent receptor plug</fullName>
    </submittedName>
</protein>
<feature type="chain" id="PRO_5003936161" evidence="10">
    <location>
        <begin position="36"/>
        <end position="864"/>
    </location>
</feature>
<dbReference type="GO" id="GO:0015344">
    <property type="term" value="F:siderophore uptake transmembrane transporter activity"/>
    <property type="evidence" value="ECO:0007669"/>
    <property type="project" value="TreeGrafter"/>
</dbReference>
<dbReference type="GO" id="GO:0009279">
    <property type="term" value="C:cell outer membrane"/>
    <property type="evidence" value="ECO:0007669"/>
    <property type="project" value="UniProtKB-SubCell"/>
</dbReference>
<sequence length="864" mass="93440">MMVCERGVIVSNLQLLSVLSLVGAIATFAPAIAQAQLASVSTYTQNAPQEQRSGAEKAIEVTGVRLNSTPQGLELILETAGGQQLPVATPTVDDNSWITDLPQTRLALPEGDYRAENPAQGISLVTVTQIDANRVRVQLVGETAAPIAEVVPSQNGLVVTVAPATAQTPTETETITEGEPAQEITVTATRTAEEPQDVPRSVTIINREQIEQQTRLSQNVGEILGKLVPGLAVPTQSSSNFGQTLRGRNIQVLIDGIPQSTSRNAQRDLRTIDPSAIERIEVVRGPSAIYGDGGTGGVINIITRTPSEERLASQTQIGISGALGNLSGDSLGYNLQHAISGTEDNLDFAISGSLTTTGGFFDAEGDRIPPDPNAQGGFSDAETLNFFGKLGVNLDEQQRLQLTFNHFDDSQDTDFTTDPSVNLLPGRQKARTLEGLNLDELPGTRNTLLNLQYSHENLLGSNVQAQLYYRDYLTEFFPFDGRNFSNLGNQIYQSRVESERFGGRLQIETPLFNKGAARLLWGVDYFNEDTVQPVTTFDRAAFAASGGLDFLPTGERTWTPPLELNSLGLFAQLTWDVSDSFIVNGGVRYENADVSVDDFTTLANPDTVIPGGDLNFDATLFNIGTVLFLTEEINVFANFAQGFSLADIGLVLRNAQPGFDVESLNPEPQQVDSYEIGVRGQWETIQGSLSAFYNESELGTTFTAPGTILRAPERIYGVEAAVDVQPSDRTSLGGSVTLQGGEIDLADDGEYTALDGFRIPPLKVVAYVENETSPGWRNRLQALFSGDRDVFGDSVAFGRREVESYLTVDYISSIQLGDAGTLQIGVENLFDNQYFPIVSQIQANDSAYSAARGRTVSIKYSIDW</sequence>
<dbReference type="AlphaFoldDB" id="K9TZ24"/>
<dbReference type="Gene3D" id="2.40.170.20">
    <property type="entry name" value="TonB-dependent receptor, beta-barrel domain"/>
    <property type="match status" value="1"/>
</dbReference>
<evidence type="ECO:0000256" key="6">
    <source>
        <dbReference type="ARBA" id="ARBA00023136"/>
    </source>
</evidence>
<dbReference type="Gene3D" id="2.170.130.10">
    <property type="entry name" value="TonB-dependent receptor, plug domain"/>
    <property type="match status" value="1"/>
</dbReference>
<feature type="signal peptide" evidence="10">
    <location>
        <begin position="1"/>
        <end position="35"/>
    </location>
</feature>
<dbReference type="InterPro" id="IPR039426">
    <property type="entry name" value="TonB-dep_rcpt-like"/>
</dbReference>
<keyword evidence="15" id="KW-1185">Reference proteome</keyword>
<dbReference type="PANTHER" id="PTHR30069:SF42">
    <property type="entry name" value="FERRIC AEROBACTIN RECEPTOR"/>
    <property type="match status" value="1"/>
</dbReference>
<dbReference type="OrthoDB" id="427542at2"/>
<dbReference type="KEGG" id="cthe:Chro_2313"/>
<comment type="similarity">
    <text evidence="8 9">Belongs to the TonB-dependent receptor family.</text>
</comment>
<dbReference type="Pfam" id="PF00593">
    <property type="entry name" value="TonB_dep_Rec_b-barrel"/>
    <property type="match status" value="1"/>
</dbReference>
<evidence type="ECO:0000256" key="10">
    <source>
        <dbReference type="SAM" id="SignalP"/>
    </source>
</evidence>
<evidence type="ECO:0000313" key="15">
    <source>
        <dbReference type="Proteomes" id="UP000010384"/>
    </source>
</evidence>
<dbReference type="PATRIC" id="fig|251229.3.peg.2730"/>
<keyword evidence="10" id="KW-0732">Signal</keyword>
<feature type="domain" description="AMIN" evidence="13">
    <location>
        <begin position="64"/>
        <end position="160"/>
    </location>
</feature>
<evidence type="ECO:0000256" key="3">
    <source>
        <dbReference type="ARBA" id="ARBA00022452"/>
    </source>
</evidence>
<dbReference type="SUPFAM" id="SSF56935">
    <property type="entry name" value="Porins"/>
    <property type="match status" value="1"/>
</dbReference>
<dbReference type="eggNOG" id="COG1629">
    <property type="taxonomic scope" value="Bacteria"/>
</dbReference>
<dbReference type="PROSITE" id="PS52016">
    <property type="entry name" value="TONB_DEPENDENT_REC_3"/>
    <property type="match status" value="1"/>
</dbReference>